<name>A0ABQ3YB31_9ACTN</name>
<accession>A0ABQ3YB31</accession>
<evidence type="ECO:0000313" key="2">
    <source>
        <dbReference type="Proteomes" id="UP000609879"/>
    </source>
</evidence>
<sequence>MTGVVAGPGPGILAGIAWANFMNSVLPRIMMTAEQEALLTEPVSGDVPFEFRVRFGLRVADSEQERLVPWQCGASATPGQT</sequence>
<dbReference type="Proteomes" id="UP000609879">
    <property type="component" value="Unassembled WGS sequence"/>
</dbReference>
<organism evidence="1 2">
    <name type="scientific">Paractinoplanes deccanensis</name>
    <dbReference type="NCBI Taxonomy" id="113561"/>
    <lineage>
        <taxon>Bacteria</taxon>
        <taxon>Bacillati</taxon>
        <taxon>Actinomycetota</taxon>
        <taxon>Actinomycetes</taxon>
        <taxon>Micromonosporales</taxon>
        <taxon>Micromonosporaceae</taxon>
        <taxon>Paractinoplanes</taxon>
    </lineage>
</organism>
<reference evidence="1 2" key="1">
    <citation type="submission" date="2021-01" db="EMBL/GenBank/DDBJ databases">
        <title>Whole genome shotgun sequence of Actinoplanes deccanensis NBRC 13994.</title>
        <authorList>
            <person name="Komaki H."/>
            <person name="Tamura T."/>
        </authorList>
    </citation>
    <scope>NUCLEOTIDE SEQUENCE [LARGE SCALE GENOMIC DNA]</scope>
    <source>
        <strain evidence="1 2">NBRC 13994</strain>
    </source>
</reference>
<dbReference type="RefSeq" id="WP_203770971.1">
    <property type="nucleotide sequence ID" value="NZ_BAAABO010000002.1"/>
</dbReference>
<keyword evidence="2" id="KW-1185">Reference proteome</keyword>
<gene>
    <name evidence="1" type="ORF">Ade02nite_58780</name>
</gene>
<comment type="caution">
    <text evidence="1">The sequence shown here is derived from an EMBL/GenBank/DDBJ whole genome shotgun (WGS) entry which is preliminary data.</text>
</comment>
<dbReference type="EMBL" id="BOMI01000115">
    <property type="protein sequence ID" value="GID77237.1"/>
    <property type="molecule type" value="Genomic_DNA"/>
</dbReference>
<protein>
    <submittedName>
        <fullName evidence="1">Uncharacterized protein</fullName>
    </submittedName>
</protein>
<evidence type="ECO:0000313" key="1">
    <source>
        <dbReference type="EMBL" id="GID77237.1"/>
    </source>
</evidence>
<proteinExistence type="predicted"/>